<keyword evidence="3" id="KW-1185">Reference proteome</keyword>
<comment type="caution">
    <text evidence="2">The sequence shown here is derived from an EMBL/GenBank/DDBJ whole genome shotgun (WGS) entry which is preliminary data.</text>
</comment>
<evidence type="ECO:0000313" key="3">
    <source>
        <dbReference type="Proteomes" id="UP001157440"/>
    </source>
</evidence>
<organism evidence="2 3">
    <name type="scientific">Methylobacterium tardum</name>
    <dbReference type="NCBI Taxonomy" id="374432"/>
    <lineage>
        <taxon>Bacteria</taxon>
        <taxon>Pseudomonadati</taxon>
        <taxon>Pseudomonadota</taxon>
        <taxon>Alphaproteobacteria</taxon>
        <taxon>Hyphomicrobiales</taxon>
        <taxon>Methylobacteriaceae</taxon>
        <taxon>Methylobacterium</taxon>
    </lineage>
</organism>
<sequence>MSRARLLWHVTANEVSPTARMHGRLDTRQDNPAQRVSRVTTADGRSPGSRVAALAPSSRASDPVTWW</sequence>
<evidence type="ECO:0000313" key="2">
    <source>
        <dbReference type="EMBL" id="GLS74123.1"/>
    </source>
</evidence>
<gene>
    <name evidence="2" type="ORF">GCM10007890_61380</name>
</gene>
<reference evidence="3" key="1">
    <citation type="journal article" date="2019" name="Int. J. Syst. Evol. Microbiol.">
        <title>The Global Catalogue of Microorganisms (GCM) 10K type strain sequencing project: providing services to taxonomists for standard genome sequencing and annotation.</title>
        <authorList>
            <consortium name="The Broad Institute Genomics Platform"/>
            <consortium name="The Broad Institute Genome Sequencing Center for Infectious Disease"/>
            <person name="Wu L."/>
            <person name="Ma J."/>
        </authorList>
    </citation>
    <scope>NUCLEOTIDE SEQUENCE [LARGE SCALE GENOMIC DNA]</scope>
    <source>
        <strain evidence="3">NBRC 103632</strain>
    </source>
</reference>
<feature type="region of interest" description="Disordered" evidence="1">
    <location>
        <begin position="17"/>
        <end position="67"/>
    </location>
</feature>
<dbReference type="Proteomes" id="UP001157440">
    <property type="component" value="Unassembled WGS sequence"/>
</dbReference>
<dbReference type="AlphaFoldDB" id="A0AA37TMZ9"/>
<feature type="compositionally biased region" description="Polar residues" evidence="1">
    <location>
        <begin position="30"/>
        <end position="40"/>
    </location>
</feature>
<protein>
    <submittedName>
        <fullName evidence="2">Uncharacterized protein</fullName>
    </submittedName>
</protein>
<accession>A0AA37TMZ9</accession>
<proteinExistence type="predicted"/>
<name>A0AA37TMZ9_9HYPH</name>
<evidence type="ECO:0000256" key="1">
    <source>
        <dbReference type="SAM" id="MobiDB-lite"/>
    </source>
</evidence>
<dbReference type="EMBL" id="BSPL01000033">
    <property type="protein sequence ID" value="GLS74123.1"/>
    <property type="molecule type" value="Genomic_DNA"/>
</dbReference>